<dbReference type="PROSITE" id="PS01331">
    <property type="entry name" value="THYMIDYLATE_KINASE"/>
    <property type="match status" value="1"/>
</dbReference>
<keyword evidence="4 11" id="KW-0808">Transferase</keyword>
<evidence type="ECO:0000256" key="2">
    <source>
        <dbReference type="ARBA" id="ARBA00012980"/>
    </source>
</evidence>
<dbReference type="FunFam" id="3.40.50.300:FF:000225">
    <property type="entry name" value="Thymidylate kinase"/>
    <property type="match status" value="1"/>
</dbReference>
<evidence type="ECO:0000256" key="4">
    <source>
        <dbReference type="ARBA" id="ARBA00022679"/>
    </source>
</evidence>
<dbReference type="OrthoDB" id="9774907at2"/>
<gene>
    <name evidence="11" type="primary">tmk</name>
    <name evidence="13" type="ORF">SAMN04488700_0509</name>
</gene>
<dbReference type="STRING" id="1073423.SAMN04488700_0509"/>
<keyword evidence="14" id="KW-1185">Reference proteome</keyword>
<feature type="domain" description="Thymidylate kinase-like" evidence="12">
    <location>
        <begin position="8"/>
        <end position="198"/>
    </location>
</feature>
<keyword evidence="6 11" id="KW-0547">Nucleotide-binding</keyword>
<dbReference type="SUPFAM" id="SSF52540">
    <property type="entry name" value="P-loop containing nucleoside triphosphate hydrolases"/>
    <property type="match status" value="1"/>
</dbReference>
<dbReference type="GO" id="GO:0006227">
    <property type="term" value="P:dUDP biosynthetic process"/>
    <property type="evidence" value="ECO:0007669"/>
    <property type="project" value="TreeGrafter"/>
</dbReference>
<keyword evidence="8 11" id="KW-0067">ATP-binding</keyword>
<dbReference type="PANTHER" id="PTHR10344:SF4">
    <property type="entry name" value="UMP-CMP KINASE 2, MITOCHONDRIAL"/>
    <property type="match status" value="1"/>
</dbReference>
<evidence type="ECO:0000256" key="9">
    <source>
        <dbReference type="ARBA" id="ARBA00048743"/>
    </source>
</evidence>
<dbReference type="EC" id="2.7.4.9" evidence="2 11"/>
<dbReference type="EMBL" id="FXBJ01000002">
    <property type="protein sequence ID" value="SMH27186.1"/>
    <property type="molecule type" value="Genomic_DNA"/>
</dbReference>
<dbReference type="RefSeq" id="WP_085558818.1">
    <property type="nucleotide sequence ID" value="NZ_FOAH01000020.1"/>
</dbReference>
<sequence>MKGIFITIEGPDGSGKTSVIKSLLPRLEKELAQKIVATREPGGSAIAEKIRELILDPDHVEMDVRTEALLYAAARRQHLVEKIIPALNEGKIVLCDRFVDSSLAYQGVARGIGIEPIASINQFATKGLSPQITLYLDVEAHIGLKRINKNRNNRQFDRLDQEDLAFHQMVQSGYLDLVKQNPTRIISVNANQELEQVISDCYKILLEYFRQL</sequence>
<dbReference type="GO" id="GO:0006233">
    <property type="term" value="P:dTDP biosynthetic process"/>
    <property type="evidence" value="ECO:0007669"/>
    <property type="project" value="InterPro"/>
</dbReference>
<feature type="binding site" evidence="11">
    <location>
        <begin position="10"/>
        <end position="17"/>
    </location>
    <ligand>
        <name>ATP</name>
        <dbReference type="ChEBI" id="CHEBI:30616"/>
    </ligand>
</feature>
<protein>
    <recommendedName>
        <fullName evidence="3 11">Thymidylate kinase</fullName>
        <ecNumber evidence="2 11">2.7.4.9</ecNumber>
    </recommendedName>
    <alternativeName>
        <fullName evidence="11">dTMP kinase</fullName>
    </alternativeName>
</protein>
<dbReference type="InterPro" id="IPR027417">
    <property type="entry name" value="P-loop_NTPase"/>
</dbReference>
<evidence type="ECO:0000313" key="14">
    <source>
        <dbReference type="Proteomes" id="UP000193435"/>
    </source>
</evidence>
<dbReference type="Gene3D" id="3.40.50.300">
    <property type="entry name" value="P-loop containing nucleotide triphosphate hydrolases"/>
    <property type="match status" value="1"/>
</dbReference>
<dbReference type="Proteomes" id="UP000193435">
    <property type="component" value="Unassembled WGS sequence"/>
</dbReference>
<dbReference type="GO" id="GO:0006235">
    <property type="term" value="P:dTTP biosynthetic process"/>
    <property type="evidence" value="ECO:0007669"/>
    <property type="project" value="UniProtKB-UniRule"/>
</dbReference>
<evidence type="ECO:0000259" key="12">
    <source>
        <dbReference type="Pfam" id="PF02223"/>
    </source>
</evidence>
<dbReference type="CDD" id="cd01672">
    <property type="entry name" value="TMPK"/>
    <property type="match status" value="1"/>
</dbReference>
<comment type="function">
    <text evidence="10 11">Phosphorylation of dTMP to form dTDP in both de novo and salvage pathways of dTTP synthesis.</text>
</comment>
<dbReference type="GO" id="GO:0005829">
    <property type="term" value="C:cytosol"/>
    <property type="evidence" value="ECO:0007669"/>
    <property type="project" value="TreeGrafter"/>
</dbReference>
<evidence type="ECO:0000256" key="3">
    <source>
        <dbReference type="ARBA" id="ARBA00017144"/>
    </source>
</evidence>
<accession>A0A1X7MT22</accession>
<organism evidence="13 14">
    <name type="scientific">Carnobacterium iners</name>
    <dbReference type="NCBI Taxonomy" id="1073423"/>
    <lineage>
        <taxon>Bacteria</taxon>
        <taxon>Bacillati</taxon>
        <taxon>Bacillota</taxon>
        <taxon>Bacilli</taxon>
        <taxon>Lactobacillales</taxon>
        <taxon>Carnobacteriaceae</taxon>
        <taxon>Carnobacterium</taxon>
    </lineage>
</organism>
<dbReference type="PANTHER" id="PTHR10344">
    <property type="entry name" value="THYMIDYLATE KINASE"/>
    <property type="match status" value="1"/>
</dbReference>
<dbReference type="Pfam" id="PF02223">
    <property type="entry name" value="Thymidylate_kin"/>
    <property type="match status" value="1"/>
</dbReference>
<dbReference type="GO" id="GO:0005524">
    <property type="term" value="F:ATP binding"/>
    <property type="evidence" value="ECO:0007669"/>
    <property type="project" value="UniProtKB-UniRule"/>
</dbReference>
<name>A0A1X7MT22_9LACT</name>
<dbReference type="InterPro" id="IPR018095">
    <property type="entry name" value="Thymidylate_kin_CS"/>
</dbReference>
<evidence type="ECO:0000256" key="6">
    <source>
        <dbReference type="ARBA" id="ARBA00022741"/>
    </source>
</evidence>
<evidence type="ECO:0000256" key="11">
    <source>
        <dbReference type="HAMAP-Rule" id="MF_00165"/>
    </source>
</evidence>
<dbReference type="NCBIfam" id="TIGR00041">
    <property type="entry name" value="DTMP_kinase"/>
    <property type="match status" value="1"/>
</dbReference>
<evidence type="ECO:0000256" key="1">
    <source>
        <dbReference type="ARBA" id="ARBA00009776"/>
    </source>
</evidence>
<comment type="similarity">
    <text evidence="1 11">Belongs to the thymidylate kinase family.</text>
</comment>
<dbReference type="GO" id="GO:0004798">
    <property type="term" value="F:dTMP kinase activity"/>
    <property type="evidence" value="ECO:0007669"/>
    <property type="project" value="UniProtKB-UniRule"/>
</dbReference>
<evidence type="ECO:0000256" key="8">
    <source>
        <dbReference type="ARBA" id="ARBA00022840"/>
    </source>
</evidence>
<dbReference type="HAMAP" id="MF_00165">
    <property type="entry name" value="Thymidylate_kinase"/>
    <property type="match status" value="1"/>
</dbReference>
<dbReference type="InterPro" id="IPR039430">
    <property type="entry name" value="Thymidylate_kin-like_dom"/>
</dbReference>
<keyword evidence="5 11" id="KW-0545">Nucleotide biosynthesis</keyword>
<proteinExistence type="inferred from homology"/>
<evidence type="ECO:0000256" key="5">
    <source>
        <dbReference type="ARBA" id="ARBA00022727"/>
    </source>
</evidence>
<reference evidence="13 14" key="1">
    <citation type="submission" date="2017-04" db="EMBL/GenBank/DDBJ databases">
        <authorList>
            <person name="Afonso C.L."/>
            <person name="Miller P.J."/>
            <person name="Scott M.A."/>
            <person name="Spackman E."/>
            <person name="Goraichik I."/>
            <person name="Dimitrov K.M."/>
            <person name="Suarez D.L."/>
            <person name="Swayne D.E."/>
        </authorList>
    </citation>
    <scope>NUCLEOTIDE SEQUENCE [LARGE SCALE GENOMIC DNA]</scope>
    <source>
        <strain evidence="13 14">LMG26642</strain>
    </source>
</reference>
<dbReference type="InterPro" id="IPR018094">
    <property type="entry name" value="Thymidylate_kinase"/>
</dbReference>
<dbReference type="AlphaFoldDB" id="A0A1X7MT22"/>
<evidence type="ECO:0000313" key="13">
    <source>
        <dbReference type="EMBL" id="SMH27186.1"/>
    </source>
</evidence>
<comment type="catalytic activity">
    <reaction evidence="9 11">
        <text>dTMP + ATP = dTDP + ADP</text>
        <dbReference type="Rhea" id="RHEA:13517"/>
        <dbReference type="ChEBI" id="CHEBI:30616"/>
        <dbReference type="ChEBI" id="CHEBI:58369"/>
        <dbReference type="ChEBI" id="CHEBI:63528"/>
        <dbReference type="ChEBI" id="CHEBI:456216"/>
        <dbReference type="EC" id="2.7.4.9"/>
    </reaction>
</comment>
<keyword evidence="7 11" id="KW-0418">Kinase</keyword>
<evidence type="ECO:0000256" key="7">
    <source>
        <dbReference type="ARBA" id="ARBA00022777"/>
    </source>
</evidence>
<evidence type="ECO:0000256" key="10">
    <source>
        <dbReference type="ARBA" id="ARBA00057735"/>
    </source>
</evidence>